<dbReference type="InterPro" id="IPR011989">
    <property type="entry name" value="ARM-like"/>
</dbReference>
<dbReference type="GO" id="GO:0005737">
    <property type="term" value="C:cytoplasm"/>
    <property type="evidence" value="ECO:0007669"/>
    <property type="project" value="UniProtKB-SubCell"/>
</dbReference>
<feature type="repeat" description="Pumilio" evidence="7">
    <location>
        <begin position="301"/>
        <end position="340"/>
    </location>
</feature>
<keyword evidence="3" id="KW-0677">Repeat</keyword>
<keyword evidence="4" id="KW-0810">Translation regulation</keyword>
<dbReference type="Proteomes" id="UP000515121">
    <property type="component" value="Unplaced"/>
</dbReference>
<dbReference type="PROSITE" id="PS50302">
    <property type="entry name" value="PUM"/>
    <property type="match status" value="7"/>
</dbReference>
<evidence type="ECO:0000256" key="4">
    <source>
        <dbReference type="ARBA" id="ARBA00022845"/>
    </source>
</evidence>
<evidence type="ECO:0000256" key="1">
    <source>
        <dbReference type="ARBA" id="ARBA00004496"/>
    </source>
</evidence>
<dbReference type="InterPro" id="IPR001313">
    <property type="entry name" value="Pumilio_RNA-bd_rpt"/>
</dbReference>
<comment type="function">
    <text evidence="6">Sequence-specific RNA-binding protein that regulates translation and mRNA stability by binding the 3'-UTR of target mRNAs.</text>
</comment>
<dbReference type="OrthoDB" id="668540at2759"/>
<dbReference type="KEGG" id="dzi:111281647"/>
<dbReference type="SMART" id="SM00025">
    <property type="entry name" value="Pumilio"/>
    <property type="match status" value="8"/>
</dbReference>
<evidence type="ECO:0000256" key="6">
    <source>
        <dbReference type="ARBA" id="ARBA00058490"/>
    </source>
</evidence>
<dbReference type="RefSeq" id="XP_022725062.1">
    <property type="nucleotide sequence ID" value="XM_022869327.1"/>
</dbReference>
<sequence length="650" mass="74461">MERRETEDFRWPFMANPTLQNRQVSSPNHRFQINGSHVSTNPNFYQNNDLFQNPGSSYQTLPQTSRSVHEYLEDSFSRMNLNVSSNNDSSPLNFRNLPSQKMRVESAVRGLMGLNHESFGGHSNSTRSLGSQNIVGGAMTRSANFPSTPMANDFGFNLQRRSQSFEGLDYACSRRLINNSDLQSCWGNTWAVNGLESEKSASNLLSSMYNHPGVYPQQRSKYPSLEDLKGHVSSVAKDQNGCRFLQKKFDHETIRREEIEIIFLEVKDNLHELMVHQFANYLIQKLFEAGNQEHRTRLLHFLVHSEQRFLKVCTDVHGTRAVQKFMERISTQEQRSILLSVLKPIAVTLTNDIHGHHIIEQCFNKFSNEDTKLLVDEIVEHCLDIATDKSGCCVLQQCLDHAKAEARKRLLAEITANAFVLSEHPYGNYVVQYVLGMRVPHVTSNIIVHLGGSYVTLSMNKYGSNVVEKCLKDAGEGHSARIITEIMHDPDFLKVLQDPYGNYVVQSALHVSKGDLHNTLVEFIQRHYPFLHSHLFGKKVLARTKWRKNRLRLYHNVVTCQDISRFGINNNHMGEHQVSLKESTVIFYPGMGSMCIYHMEPTKNELSLIDLHNLFSLKFFERETFVGKDEHKMLTGKPDIIIFSKFIRAP</sequence>
<dbReference type="AlphaFoldDB" id="A0A6P5XBS2"/>
<evidence type="ECO:0000313" key="9">
    <source>
        <dbReference type="Proteomes" id="UP000515121"/>
    </source>
</evidence>
<dbReference type="Gene3D" id="1.25.10.10">
    <property type="entry name" value="Leucine-rich Repeat Variant"/>
    <property type="match status" value="1"/>
</dbReference>
<feature type="repeat" description="Pumilio" evidence="7">
    <location>
        <begin position="377"/>
        <end position="412"/>
    </location>
</feature>
<dbReference type="PANTHER" id="PTHR12537">
    <property type="entry name" value="RNA BINDING PROTEIN PUMILIO-RELATED"/>
    <property type="match status" value="1"/>
</dbReference>
<feature type="repeat" description="Pumilio" evidence="7">
    <location>
        <begin position="413"/>
        <end position="448"/>
    </location>
</feature>
<dbReference type="InterPro" id="IPR033712">
    <property type="entry name" value="Pumilio_RNA-bd"/>
</dbReference>
<evidence type="ECO:0000259" key="8">
    <source>
        <dbReference type="PROSITE" id="PS50303"/>
    </source>
</evidence>
<dbReference type="PROSITE" id="PS50303">
    <property type="entry name" value="PUM_HD"/>
    <property type="match status" value="1"/>
</dbReference>
<dbReference type="InterPro" id="IPR016024">
    <property type="entry name" value="ARM-type_fold"/>
</dbReference>
<accession>A0A6P5XBS2</accession>
<protein>
    <submittedName>
        <fullName evidence="10">Pumilio homolog 8, chloroplastic</fullName>
    </submittedName>
</protein>
<dbReference type="SUPFAM" id="SSF48371">
    <property type="entry name" value="ARM repeat"/>
    <property type="match status" value="1"/>
</dbReference>
<dbReference type="InterPro" id="IPR033133">
    <property type="entry name" value="PUM-HD"/>
</dbReference>
<feature type="repeat" description="Pumilio" evidence="7">
    <location>
        <begin position="265"/>
        <end position="300"/>
    </location>
</feature>
<evidence type="ECO:0000256" key="2">
    <source>
        <dbReference type="ARBA" id="ARBA00022490"/>
    </source>
</evidence>
<comment type="subcellular location">
    <subcellularLocation>
        <location evidence="1">Cytoplasm</location>
    </subcellularLocation>
</comment>
<organism evidence="9 10">
    <name type="scientific">Durio zibethinus</name>
    <name type="common">Durian</name>
    <dbReference type="NCBI Taxonomy" id="66656"/>
    <lineage>
        <taxon>Eukaryota</taxon>
        <taxon>Viridiplantae</taxon>
        <taxon>Streptophyta</taxon>
        <taxon>Embryophyta</taxon>
        <taxon>Tracheophyta</taxon>
        <taxon>Spermatophyta</taxon>
        <taxon>Magnoliopsida</taxon>
        <taxon>eudicotyledons</taxon>
        <taxon>Gunneridae</taxon>
        <taxon>Pentapetalae</taxon>
        <taxon>rosids</taxon>
        <taxon>malvids</taxon>
        <taxon>Malvales</taxon>
        <taxon>Malvaceae</taxon>
        <taxon>Helicteroideae</taxon>
        <taxon>Durio</taxon>
    </lineage>
</organism>
<feature type="repeat" description="Pumilio" evidence="7">
    <location>
        <begin position="227"/>
        <end position="264"/>
    </location>
</feature>
<keyword evidence="5" id="KW-0694">RNA-binding</keyword>
<proteinExistence type="predicted"/>
<evidence type="ECO:0000256" key="3">
    <source>
        <dbReference type="ARBA" id="ARBA00022737"/>
    </source>
</evidence>
<evidence type="ECO:0000256" key="7">
    <source>
        <dbReference type="PROSITE-ProRule" id="PRU00317"/>
    </source>
</evidence>
<dbReference type="GO" id="GO:0003729">
    <property type="term" value="F:mRNA binding"/>
    <property type="evidence" value="ECO:0007669"/>
    <property type="project" value="TreeGrafter"/>
</dbReference>
<keyword evidence="2" id="KW-0963">Cytoplasm</keyword>
<evidence type="ECO:0000256" key="5">
    <source>
        <dbReference type="ARBA" id="ARBA00022884"/>
    </source>
</evidence>
<keyword evidence="9" id="KW-1185">Reference proteome</keyword>
<name>A0A6P5XBS2_DURZI</name>
<dbReference type="PANTHER" id="PTHR12537:SF129">
    <property type="entry name" value="PUMILIO HOMOLOG 15-LIKE"/>
    <property type="match status" value="1"/>
</dbReference>
<dbReference type="Pfam" id="PF00806">
    <property type="entry name" value="PUF"/>
    <property type="match status" value="8"/>
</dbReference>
<dbReference type="GO" id="GO:0006417">
    <property type="term" value="P:regulation of translation"/>
    <property type="evidence" value="ECO:0007669"/>
    <property type="project" value="UniProtKB-KW"/>
</dbReference>
<gene>
    <name evidence="10" type="primary">LOC111281647</name>
</gene>
<feature type="domain" description="PUM-HD" evidence="8">
    <location>
        <begin position="200"/>
        <end position="548"/>
    </location>
</feature>
<reference evidence="10" key="1">
    <citation type="submission" date="2025-08" db="UniProtKB">
        <authorList>
            <consortium name="RefSeq"/>
        </authorList>
    </citation>
    <scope>IDENTIFICATION</scope>
    <source>
        <tissue evidence="10">Fruit stalk</tissue>
    </source>
</reference>
<evidence type="ECO:0000313" key="10">
    <source>
        <dbReference type="RefSeq" id="XP_022725062.1"/>
    </source>
</evidence>
<dbReference type="CDD" id="cd07920">
    <property type="entry name" value="Pumilio"/>
    <property type="match status" value="1"/>
</dbReference>
<feature type="repeat" description="Pumilio" evidence="7">
    <location>
        <begin position="449"/>
        <end position="484"/>
    </location>
</feature>
<feature type="repeat" description="Pumilio" evidence="7">
    <location>
        <begin position="485"/>
        <end position="522"/>
    </location>
</feature>
<dbReference type="GeneID" id="111281647"/>
<dbReference type="FunFam" id="1.25.10.10:FF:000237">
    <property type="entry name" value="Pumilio homolog 9"/>
    <property type="match status" value="1"/>
</dbReference>